<comment type="caution">
    <text evidence="2">The sequence shown here is derived from an EMBL/GenBank/DDBJ whole genome shotgun (WGS) entry which is preliminary data.</text>
</comment>
<reference evidence="2 3" key="1">
    <citation type="journal article" date="2024" name="Nat. Commun.">
        <title>Phylogenomics reveals the evolutionary origins of lichenization in chlorophyte algae.</title>
        <authorList>
            <person name="Puginier C."/>
            <person name="Libourel C."/>
            <person name="Otte J."/>
            <person name="Skaloud P."/>
            <person name="Haon M."/>
            <person name="Grisel S."/>
            <person name="Petersen M."/>
            <person name="Berrin J.G."/>
            <person name="Delaux P.M."/>
            <person name="Dal Grande F."/>
            <person name="Keller J."/>
        </authorList>
    </citation>
    <scope>NUCLEOTIDE SEQUENCE [LARGE SCALE GENOMIC DNA]</scope>
    <source>
        <strain evidence="2 3">SAG 2145</strain>
    </source>
</reference>
<dbReference type="AlphaFoldDB" id="A0AAW1QD66"/>
<proteinExistence type="predicted"/>
<accession>A0AAW1QD66</accession>
<evidence type="ECO:0000313" key="3">
    <source>
        <dbReference type="Proteomes" id="UP001438707"/>
    </source>
</evidence>
<evidence type="ECO:0000256" key="1">
    <source>
        <dbReference type="SAM" id="MobiDB-lite"/>
    </source>
</evidence>
<dbReference type="SUPFAM" id="SSF69322">
    <property type="entry name" value="Tricorn protease domain 2"/>
    <property type="match status" value="1"/>
</dbReference>
<feature type="compositionally biased region" description="Basic and acidic residues" evidence="1">
    <location>
        <begin position="621"/>
        <end position="635"/>
    </location>
</feature>
<dbReference type="Proteomes" id="UP001438707">
    <property type="component" value="Unassembled WGS sequence"/>
</dbReference>
<organism evidence="2 3">
    <name type="scientific">Apatococcus lobatus</name>
    <dbReference type="NCBI Taxonomy" id="904363"/>
    <lineage>
        <taxon>Eukaryota</taxon>
        <taxon>Viridiplantae</taxon>
        <taxon>Chlorophyta</taxon>
        <taxon>core chlorophytes</taxon>
        <taxon>Trebouxiophyceae</taxon>
        <taxon>Chlorellales</taxon>
        <taxon>Chlorellaceae</taxon>
        <taxon>Apatococcus</taxon>
    </lineage>
</organism>
<name>A0AAW1QD66_9CHLO</name>
<evidence type="ECO:0000313" key="2">
    <source>
        <dbReference type="EMBL" id="KAK9819346.1"/>
    </source>
</evidence>
<gene>
    <name evidence="2" type="ORF">WJX74_008880</name>
</gene>
<dbReference type="EMBL" id="JALJOS010000048">
    <property type="protein sequence ID" value="KAK9819346.1"/>
    <property type="molecule type" value="Genomic_DNA"/>
</dbReference>
<keyword evidence="3" id="KW-1185">Reference proteome</keyword>
<sequence>MSRVLGGAGLSLFCGHAPQVTIKSWQKGGVDFRYVSRLRSGQSLLRSATQLLSEGIFPAVADVRAIQTILQQQGVLASRLTSANPLPDQINFSEASGGCGHGARPLHDLEFKWPKLSTINGLGDRILAQFCGGASLLEASSGRVYSLSLGPQWQVRWCSWCSDYGHVAILYIRVSSQKCIQQRLCILDSKQPAGAYPGKAQATRFHIAASHAFTQARDRQNHRPLSWKAGWPVACVAQHADLVIFPNDGNTVLIHSLPGLVKGSQLTCQPEVGQSHEPQEAAWTCQGQAVVQWLAPAPNRAYITIHMPHDGAVCYSLSMPLAGHDWYISECLVAPCQPYLAVHICCQGTHQMQLVDVVASSTVCPSTRTCTDAFSMRWSPSGKYLIVKEHQRRNRRGHLKIYSALSGTLVYHNGKSLLSCDDILWSSIADADICLLAPGTQFDPDMLMLKGVQPAEYHWLERNRVEKIQLERNWILPDSLQVCARMSWSFGPHEPLLVGYVDVDTMQQNGSIGIADCWHLGVKTGKSSRMRVTDQRRKPLRISSMAWQPSLKMCNIFAAVSTDDELYLVDAMRCKVLSTVSLLTPSMDYAHRQSSETPARKFDLLHISFQPPLYTRAATQRSEKADRPRQRRDIAEEASQAS</sequence>
<protein>
    <submittedName>
        <fullName evidence="2">Uncharacterized protein</fullName>
    </submittedName>
</protein>
<feature type="region of interest" description="Disordered" evidence="1">
    <location>
        <begin position="617"/>
        <end position="642"/>
    </location>
</feature>